<protein>
    <recommendedName>
        <fullName evidence="3">Lactamase</fullName>
    </recommendedName>
</protein>
<accession>A0A1F5ES15</accession>
<dbReference type="SUPFAM" id="SSF56281">
    <property type="entry name" value="Metallo-hydrolase/oxidoreductase"/>
    <property type="match status" value="1"/>
</dbReference>
<comment type="caution">
    <text evidence="1">The sequence shown here is derived from an EMBL/GenBank/DDBJ whole genome shotgun (WGS) entry which is preliminary data.</text>
</comment>
<dbReference type="AlphaFoldDB" id="A0A1F5ES15"/>
<dbReference type="EMBL" id="MFAD01000022">
    <property type="protein sequence ID" value="OGD70179.1"/>
    <property type="molecule type" value="Genomic_DNA"/>
</dbReference>
<proteinExistence type="predicted"/>
<dbReference type="PANTHER" id="PTHR39189">
    <property type="entry name" value="UPF0173 METAL-DEPENDENT HYDROLASE YTKL"/>
    <property type="match status" value="1"/>
</dbReference>
<dbReference type="Pfam" id="PF13483">
    <property type="entry name" value="Lactamase_B_3"/>
    <property type="match status" value="1"/>
</dbReference>
<dbReference type="Proteomes" id="UP000186545">
    <property type="component" value="Unassembled WGS sequence"/>
</dbReference>
<reference evidence="1 2" key="1">
    <citation type="journal article" date="2016" name="Nat. Commun.">
        <title>Thousands of microbial genomes shed light on interconnected biogeochemical processes in an aquifer system.</title>
        <authorList>
            <person name="Anantharaman K."/>
            <person name="Brown C.T."/>
            <person name="Hug L.A."/>
            <person name="Sharon I."/>
            <person name="Castelle C.J."/>
            <person name="Probst A.J."/>
            <person name="Thomas B.C."/>
            <person name="Singh A."/>
            <person name="Wilkins M.J."/>
            <person name="Karaoz U."/>
            <person name="Brodie E.L."/>
            <person name="Williams K.H."/>
            <person name="Hubbard S.S."/>
            <person name="Banfield J.F."/>
        </authorList>
    </citation>
    <scope>NUCLEOTIDE SEQUENCE [LARGE SCALE GENOMIC DNA]</scope>
</reference>
<sequence length="216" mass="23338">MIITYHNIEFFKVQQGDLVLAFNPISKESKFKGPRFGADIVLVTANSVDLNGIDNASSKNKEPFVISGPGEYEIGGIFIKGFFYKTQYKGKDRVNTVYVVTVDGITLGFLGALDSLELNDTSKAMLADVDVLFVPIGGEGVLGASDANKLATKLGAKIIIPMHYGDVGEKDALKKFLKEGGEDDLKPIDKLTLKKKDLEGKEGEIVVLKSDSASSE</sequence>
<dbReference type="InterPro" id="IPR036866">
    <property type="entry name" value="RibonucZ/Hydroxyglut_hydro"/>
</dbReference>
<organism evidence="1 2">
    <name type="scientific">Candidatus Campbellbacteria bacterium RIFCSPLOWO2_02_FULL_35_11</name>
    <dbReference type="NCBI Taxonomy" id="1797581"/>
    <lineage>
        <taxon>Bacteria</taxon>
        <taxon>Candidatus Campbelliibacteriota</taxon>
    </lineage>
</organism>
<dbReference type="PANTHER" id="PTHR39189:SF1">
    <property type="entry name" value="UPF0173 METAL-DEPENDENT HYDROLASE YTKL"/>
    <property type="match status" value="1"/>
</dbReference>
<evidence type="ECO:0000313" key="1">
    <source>
        <dbReference type="EMBL" id="OGD70179.1"/>
    </source>
</evidence>
<evidence type="ECO:0000313" key="2">
    <source>
        <dbReference type="Proteomes" id="UP000186545"/>
    </source>
</evidence>
<gene>
    <name evidence="1" type="ORF">A3I18_00925</name>
</gene>
<evidence type="ECO:0008006" key="3">
    <source>
        <dbReference type="Google" id="ProtNLM"/>
    </source>
</evidence>
<dbReference type="Gene3D" id="3.60.15.10">
    <property type="entry name" value="Ribonuclease Z/Hydroxyacylglutathione hydrolase-like"/>
    <property type="match status" value="1"/>
</dbReference>
<name>A0A1F5ES15_9BACT</name>